<dbReference type="EMBL" id="BQKI01000002">
    <property type="protein sequence ID" value="GJM88846.1"/>
    <property type="molecule type" value="Genomic_DNA"/>
</dbReference>
<feature type="region of interest" description="Disordered" evidence="1">
    <location>
        <begin position="255"/>
        <end position="283"/>
    </location>
</feature>
<accession>A0AAV5BUS8</accession>
<evidence type="ECO:0000313" key="3">
    <source>
        <dbReference type="EMBL" id="GJM89247.1"/>
    </source>
</evidence>
<evidence type="ECO:0000313" key="4">
    <source>
        <dbReference type="Proteomes" id="UP001054889"/>
    </source>
</evidence>
<organism evidence="3 4">
    <name type="scientific">Eleusine coracana subsp. coracana</name>
    <dbReference type="NCBI Taxonomy" id="191504"/>
    <lineage>
        <taxon>Eukaryota</taxon>
        <taxon>Viridiplantae</taxon>
        <taxon>Streptophyta</taxon>
        <taxon>Embryophyta</taxon>
        <taxon>Tracheophyta</taxon>
        <taxon>Spermatophyta</taxon>
        <taxon>Magnoliopsida</taxon>
        <taxon>Liliopsida</taxon>
        <taxon>Poales</taxon>
        <taxon>Poaceae</taxon>
        <taxon>PACMAD clade</taxon>
        <taxon>Chloridoideae</taxon>
        <taxon>Cynodonteae</taxon>
        <taxon>Eleusininae</taxon>
        <taxon>Eleusine</taxon>
    </lineage>
</organism>
<evidence type="ECO:0000313" key="2">
    <source>
        <dbReference type="EMBL" id="GJM88846.1"/>
    </source>
</evidence>
<feature type="region of interest" description="Disordered" evidence="1">
    <location>
        <begin position="145"/>
        <end position="168"/>
    </location>
</feature>
<sequence>MQRGKPVAADAAREAVAAADALGEAGGDGRAGTVEVVAIGSKGGYGSNREDAWAVTAREQGSAYGHWNVQNGIGLGSVKQVQLDRTINIMDEVWMNKGIQNFNLKVADDIWPVRIFEGTSHRDGSIYKRKWKQWYAMDIADRNENDPVIVQQRPPRPTPPRPRRPPICASAAPLRAEILLRRPCSPRDPLLEQASGPATASPAAREHPYRRACSTFARAACSASASAAARARGGGRASVEEQRWLGELEATESGGVWASSRRRRAEESGRAQGGGRASVEERRRLGELKAAVGRAWRSGGGWASSRRRPGQASVEERRWLGELEAADLGFRY</sequence>
<comment type="caution">
    <text evidence="3">The sequence shown here is derived from an EMBL/GenBank/DDBJ whole genome shotgun (WGS) entry which is preliminary data.</text>
</comment>
<dbReference type="AlphaFoldDB" id="A0AAV5BUS8"/>
<dbReference type="EMBL" id="BQKI01000002">
    <property type="protein sequence ID" value="GJM89247.1"/>
    <property type="molecule type" value="Genomic_DNA"/>
</dbReference>
<evidence type="ECO:0000256" key="1">
    <source>
        <dbReference type="SAM" id="MobiDB-lite"/>
    </source>
</evidence>
<keyword evidence="4" id="KW-1185">Reference proteome</keyword>
<feature type="region of interest" description="Disordered" evidence="1">
    <location>
        <begin position="295"/>
        <end position="314"/>
    </location>
</feature>
<reference evidence="3" key="1">
    <citation type="journal article" date="2018" name="DNA Res.">
        <title>Multiple hybrid de novo genome assembly of finger millet, an orphan allotetraploid crop.</title>
        <authorList>
            <person name="Hatakeyama M."/>
            <person name="Aluri S."/>
            <person name="Balachadran M.T."/>
            <person name="Sivarajan S.R."/>
            <person name="Patrignani A."/>
            <person name="Gruter S."/>
            <person name="Poveda L."/>
            <person name="Shimizu-Inatsugi R."/>
            <person name="Baeten J."/>
            <person name="Francoijs K.J."/>
            <person name="Nataraja K.N."/>
            <person name="Reddy Y.A.N."/>
            <person name="Phadnis S."/>
            <person name="Ravikumar R.L."/>
            <person name="Schlapbach R."/>
            <person name="Sreeman S.M."/>
            <person name="Shimizu K.K."/>
        </authorList>
    </citation>
    <scope>NUCLEOTIDE SEQUENCE</scope>
</reference>
<reference evidence="3" key="2">
    <citation type="submission" date="2021-12" db="EMBL/GenBank/DDBJ databases">
        <title>Resequencing data analysis of finger millet.</title>
        <authorList>
            <person name="Hatakeyama M."/>
            <person name="Aluri S."/>
            <person name="Balachadran M.T."/>
            <person name="Sivarajan S.R."/>
            <person name="Poveda L."/>
            <person name="Shimizu-Inatsugi R."/>
            <person name="Schlapbach R."/>
            <person name="Sreeman S.M."/>
            <person name="Shimizu K.K."/>
        </authorList>
    </citation>
    <scope>NUCLEOTIDE SEQUENCE</scope>
</reference>
<gene>
    <name evidence="3" type="primary">ga05418</name>
    <name evidence="2" type="synonym">ga04965</name>
    <name evidence="2" type="ORF">PR202_ga04965</name>
    <name evidence="3" type="ORF">PR202_ga05418</name>
</gene>
<dbReference type="Proteomes" id="UP001054889">
    <property type="component" value="Unassembled WGS sequence"/>
</dbReference>
<feature type="region of interest" description="Disordered" evidence="1">
    <location>
        <begin position="186"/>
        <end position="207"/>
    </location>
</feature>
<name>A0AAV5BUS8_ELECO</name>
<protein>
    <submittedName>
        <fullName evidence="3">Uncharacterized protein</fullName>
    </submittedName>
</protein>
<proteinExistence type="predicted"/>